<protein>
    <recommendedName>
        <fullName evidence="4">BlaI/MecI/CopY family transcriptional regulator</fullName>
    </recommendedName>
</protein>
<dbReference type="InterPro" id="IPR036388">
    <property type="entry name" value="WH-like_DNA-bd_sf"/>
</dbReference>
<name>A0ABV3AME5_9ACTN</name>
<gene>
    <name evidence="2" type="ORF">AB0H04_41050</name>
</gene>
<dbReference type="RefSeq" id="WP_030654338.1">
    <property type="nucleotide sequence ID" value="NZ_JBEXDP010000047.1"/>
</dbReference>
<dbReference type="EMBL" id="JBFAEG010000046">
    <property type="protein sequence ID" value="MEU5713136.1"/>
    <property type="molecule type" value="Genomic_DNA"/>
</dbReference>
<evidence type="ECO:0000256" key="1">
    <source>
        <dbReference type="SAM" id="MobiDB-lite"/>
    </source>
</evidence>
<evidence type="ECO:0000313" key="2">
    <source>
        <dbReference type="EMBL" id="MEU5713136.1"/>
    </source>
</evidence>
<comment type="caution">
    <text evidence="2">The sequence shown here is derived from an EMBL/GenBank/DDBJ whole genome shotgun (WGS) entry which is preliminary data.</text>
</comment>
<feature type="region of interest" description="Disordered" evidence="1">
    <location>
        <begin position="65"/>
        <end position="92"/>
    </location>
</feature>
<evidence type="ECO:0008006" key="4">
    <source>
        <dbReference type="Google" id="ProtNLM"/>
    </source>
</evidence>
<reference evidence="2 3" key="1">
    <citation type="submission" date="2024-06" db="EMBL/GenBank/DDBJ databases">
        <title>The Natural Products Discovery Center: Release of the First 8490 Sequenced Strains for Exploring Actinobacteria Biosynthetic Diversity.</title>
        <authorList>
            <person name="Kalkreuter E."/>
            <person name="Kautsar S.A."/>
            <person name="Yang D."/>
            <person name="Bader C.D."/>
            <person name="Teijaro C.N."/>
            <person name="Fluegel L."/>
            <person name="Davis C.M."/>
            <person name="Simpson J.R."/>
            <person name="Lauterbach L."/>
            <person name="Steele A.D."/>
            <person name="Gui C."/>
            <person name="Meng S."/>
            <person name="Li G."/>
            <person name="Viehrig K."/>
            <person name="Ye F."/>
            <person name="Su P."/>
            <person name="Kiefer A.F."/>
            <person name="Nichols A."/>
            <person name="Cepeda A.J."/>
            <person name="Yan W."/>
            <person name="Fan B."/>
            <person name="Jiang Y."/>
            <person name="Adhikari A."/>
            <person name="Zheng C.-J."/>
            <person name="Schuster L."/>
            <person name="Cowan T.M."/>
            <person name="Smanski M.J."/>
            <person name="Chevrette M.G."/>
            <person name="De Carvalho L.P.S."/>
            <person name="Shen B."/>
        </authorList>
    </citation>
    <scope>NUCLEOTIDE SEQUENCE [LARGE SCALE GENOMIC DNA]</scope>
    <source>
        <strain evidence="2 3">NPDC020594</strain>
    </source>
</reference>
<dbReference type="Gene3D" id="1.10.10.10">
    <property type="entry name" value="Winged helix-like DNA-binding domain superfamily/Winged helix DNA-binding domain"/>
    <property type="match status" value="1"/>
</dbReference>
<keyword evidence="3" id="KW-1185">Reference proteome</keyword>
<accession>A0ABV3AME5</accession>
<evidence type="ECO:0000313" key="3">
    <source>
        <dbReference type="Proteomes" id="UP001551011"/>
    </source>
</evidence>
<sequence>MLLTSAGHPHTAREVLDTVKAAHPERAATSVQAMRNTFELLVKKGTLERSRQQKAVMYSVHLGQDSAAASADTTGETAGAGQVATDKVPAQV</sequence>
<dbReference type="Proteomes" id="UP001551011">
    <property type="component" value="Unassembled WGS sequence"/>
</dbReference>
<organism evidence="2 3">
    <name type="scientific">Streptomyces flaveolus</name>
    <dbReference type="NCBI Taxonomy" id="67297"/>
    <lineage>
        <taxon>Bacteria</taxon>
        <taxon>Bacillati</taxon>
        <taxon>Actinomycetota</taxon>
        <taxon>Actinomycetes</taxon>
        <taxon>Kitasatosporales</taxon>
        <taxon>Streptomycetaceae</taxon>
        <taxon>Streptomyces</taxon>
    </lineage>
</organism>
<proteinExistence type="predicted"/>